<dbReference type="Pfam" id="PF16652">
    <property type="entry name" value="PH_13"/>
    <property type="match status" value="1"/>
</dbReference>
<evidence type="ECO:0000256" key="4">
    <source>
        <dbReference type="ARBA" id="ARBA00022490"/>
    </source>
</evidence>
<dbReference type="PRINTS" id="PR00499">
    <property type="entry name" value="P67PHOX"/>
</dbReference>
<dbReference type="InterPro" id="IPR036028">
    <property type="entry name" value="SH3-like_dom_sf"/>
</dbReference>
<evidence type="ECO:0008006" key="22">
    <source>
        <dbReference type="Google" id="ProtNLM"/>
    </source>
</evidence>
<dbReference type="InterPro" id="IPR001849">
    <property type="entry name" value="PH_domain"/>
</dbReference>
<dbReference type="PANTHER" id="PTHR46006">
    <property type="entry name" value="RHO GUANINE NUCLEOTIDE EXCHANGE FACTOR AT 64C, ISOFORM A"/>
    <property type="match status" value="1"/>
</dbReference>
<dbReference type="InterPro" id="IPR000008">
    <property type="entry name" value="C2_dom"/>
</dbReference>
<evidence type="ECO:0000256" key="10">
    <source>
        <dbReference type="ARBA" id="ARBA00034103"/>
    </source>
</evidence>
<dbReference type="InterPro" id="IPR035899">
    <property type="entry name" value="DBL_dom_sf"/>
</dbReference>
<dbReference type="PROSITE" id="PS00018">
    <property type="entry name" value="EF_HAND_1"/>
    <property type="match status" value="1"/>
</dbReference>
<reference evidence="21" key="2">
    <citation type="submission" date="2023-03" db="EMBL/GenBank/DDBJ databases">
        <authorList>
            <consortium name="Wellcome Sanger Institute Data Sharing"/>
        </authorList>
    </citation>
    <scope>NUCLEOTIDE SEQUENCE [LARGE SCALE GENOMIC DNA]</scope>
</reference>
<dbReference type="PRINTS" id="PR00452">
    <property type="entry name" value="SH3DOMAIN"/>
</dbReference>
<feature type="domain" description="C2" evidence="16">
    <location>
        <begin position="1480"/>
        <end position="1597"/>
    </location>
</feature>
<dbReference type="SUPFAM" id="SSF48065">
    <property type="entry name" value="DBL homology domain (DH-domain)"/>
    <property type="match status" value="1"/>
</dbReference>
<dbReference type="PROSITE" id="PS50002">
    <property type="entry name" value="SH3"/>
    <property type="match status" value="5"/>
</dbReference>
<dbReference type="Pfam" id="PF12763">
    <property type="entry name" value="EH"/>
    <property type="match status" value="1"/>
</dbReference>
<dbReference type="CDD" id="cd00052">
    <property type="entry name" value="EH"/>
    <property type="match status" value="1"/>
</dbReference>
<sequence length="1623" mass="185149">MREVFPAARGPSVWAISPEERDKHDQMFDSLSPTMGYVTGDQAKRFFLQSGLPASVLADIWSLADMNKDGKMDRLEFSVAMKLIKLKLTGTPLPSSLPIIMKQPPVRIGSMVHGTNLAMLTPMAVSPMTPMTGLSPMVPSSSGMNPLMMSTAPTPLVPIMGNTTVPNGTMGLLQPISSGGLPLSATSYASPLGRASSPAGINMAPTLLDLGSGSSGSSTPSVMSPMNAVPSDWAVPHASRLKYRQQFNSLDKQMIGYLTGIIVHYLQAEEFILAMHLVDLAKSGQPLPLTLPTELVPPSQSATNGLSSSLIDNLEIEPPQKPKMNISFEDKFKANLERGNAELEKRRQALLDAERREQERRAQKEKEEREKREKEAWEAEERRRKEEERRLELQRELERQKEEERQREIERKEAAQRELERQRKEEWERRRKGELQLKKEQEQDEITKLKAKKRSLELELEAGDKHRQISDRLRDFQNKKKLQKTELDLNNQRKEARQQDINNLQKQIEVCEFQRKLSHLTPEQKRLTEKLKNMSLNNLPASTVSTLKVSMTEKKGTCMKLREQLEVLEKETAAKLAEMDQYNKDMQVGICHYFSLLFGQMRVEQQQHSKYREEEERQRQALIQAAKEQAERELRAREEAERRKREEEERRKREEEERQRQAERRRQEEERRKLEEEKRKLEEERRKLEEERRKSASLTSFKAVYPFTARNNEELSLETDDIIEVDETTEREEGWLYGSKQGTMGWFPESYVERVGPSNTADSTAPAPPAKLPLQSQLSNALKAAKVSGTKSAFTPTHSPNPATSESQEQVRASHSTYCSLQLYNYYVDRFNLSVLLSFHQRVVGTLLAQALCSWTAKTDSHLNFNKDDVIQVLEQQENWWLGKLNDEQGWFPKTYVKPIGEDEAVLLCFSLFDSFSFPEFVALYTYESPQSGDLTFKEGDVILVSKRDGEWWNGSIGNRTGVFPSNYVKPKETDTSSTSGKKKQEVAQVTRPHASTGPEQLNLENGQLILILSKDVSGWWLGELQARGKKRQKGWFPATHVKVLESSSGKSTPAPQPVCQVIAIYDYTAANGEEMSFSKGQLINVLDKSNPDWWKGESNGVTGLFPTNYVQMTTADVDPSQQWCADLNSLDSLSPQEKKRQGYIHELIETEEKYVEDLQIVLEVFCKPMSASGRLNESEMSMIFVNWKELLACNSKFVKALRVRKKTGGENNPVGMIGDILAAELSHMQPYIRFCSSQFNGATLLQTRTDNDSDFKDFMRKIATDYRCKGMPLSSFLLKPMQRITRYPLHIKNILECTAEGHADRGPLKEALERAEELCKQVNEGVREKENSDRLEWIQSHVNCDGPVEHLVFNSLTNCLGPRKLLHSGKLYKAKSSKELWAFLFNDFLLLTYAAKQFTSSGPDKLFSNKNNVQLKIYKPPVLLNEALVKLPDPSSDEPIFHISHIDKVYMLRTDNINERTAWVQKIKVASEEFIETEKKKRDKVYQARSMKGSGIGRLLVTILEATELKAAKPNGKSNPYCEVTMGAQIFTSRVINDTLNPKWNFNCQFHIKDIYQDVLCIAINEKDQFSPDEFLGRTEVPVATIKKEFENKGPATRRLLLHEVPTGEVWVLLDLQLYGHK</sequence>
<dbReference type="InterPro" id="IPR011992">
    <property type="entry name" value="EF-hand-dom_pair"/>
</dbReference>
<evidence type="ECO:0000256" key="11">
    <source>
        <dbReference type="PROSITE-ProRule" id="PRU00192"/>
    </source>
</evidence>
<dbReference type="Pfam" id="PF07653">
    <property type="entry name" value="SH3_2"/>
    <property type="match status" value="3"/>
</dbReference>
<keyword evidence="7" id="KW-0106">Calcium</keyword>
<evidence type="ECO:0000256" key="6">
    <source>
        <dbReference type="ARBA" id="ARBA00022723"/>
    </source>
</evidence>
<dbReference type="InterPro" id="IPR001331">
    <property type="entry name" value="GDS_CDC24_CS"/>
</dbReference>
<keyword evidence="8" id="KW-0770">Synapse</keyword>
<dbReference type="GO" id="GO:0045202">
    <property type="term" value="C:synapse"/>
    <property type="evidence" value="ECO:0007669"/>
    <property type="project" value="UniProtKB-SubCell"/>
</dbReference>
<keyword evidence="4" id="KW-0963">Cytoplasm</keyword>
<protein>
    <recommendedName>
        <fullName evidence="22">Intersectin 2b</fullName>
    </recommendedName>
</protein>
<reference evidence="20 21" key="1">
    <citation type="submission" date="2018-05" db="EMBL/GenBank/DDBJ databases">
        <authorList>
            <person name="Datahose"/>
        </authorList>
    </citation>
    <scope>NUCLEOTIDE SEQUENCE</scope>
</reference>
<evidence type="ECO:0000256" key="2">
    <source>
        <dbReference type="ARBA" id="ARBA00004496"/>
    </source>
</evidence>
<dbReference type="Gene3D" id="2.30.30.40">
    <property type="entry name" value="SH3 Domains"/>
    <property type="match status" value="5"/>
</dbReference>
<name>A0AAX7V463_ASTCA</name>
<feature type="domain" description="SH3" evidence="14">
    <location>
        <begin position="1057"/>
        <end position="1116"/>
    </location>
</feature>
<dbReference type="InterPro" id="IPR018247">
    <property type="entry name" value="EF_Hand_1_Ca_BS"/>
</dbReference>
<feature type="coiled-coil region" evidence="12">
    <location>
        <begin position="551"/>
        <end position="585"/>
    </location>
</feature>
<evidence type="ECO:0000313" key="20">
    <source>
        <dbReference type="Ensembl" id="ENSACLP00000076385.1"/>
    </source>
</evidence>
<feature type="domain" description="DH" evidence="17">
    <location>
        <begin position="1140"/>
        <end position="1326"/>
    </location>
</feature>
<keyword evidence="9" id="KW-0966">Cell projection</keyword>
<accession>A0AAX7V463</accession>
<dbReference type="SMART" id="SM00325">
    <property type="entry name" value="RhoGEF"/>
    <property type="match status" value="1"/>
</dbReference>
<evidence type="ECO:0000256" key="3">
    <source>
        <dbReference type="ARBA" id="ARBA00022443"/>
    </source>
</evidence>
<keyword evidence="5" id="KW-0254">Endocytosis</keyword>
<evidence type="ECO:0000313" key="21">
    <source>
        <dbReference type="Proteomes" id="UP000265100"/>
    </source>
</evidence>
<feature type="compositionally biased region" description="Basic and acidic residues" evidence="13">
    <location>
        <begin position="609"/>
        <end position="619"/>
    </location>
</feature>
<dbReference type="InterPro" id="IPR051480">
    <property type="entry name" value="Endocytic_GEF_Adapter"/>
</dbReference>
<dbReference type="Gene3D" id="2.60.40.150">
    <property type="entry name" value="C2 domain"/>
    <property type="match status" value="1"/>
</dbReference>
<dbReference type="InterPro" id="IPR011993">
    <property type="entry name" value="PH-like_dom_sf"/>
</dbReference>
<feature type="domain" description="EH" evidence="18">
    <location>
        <begin position="273"/>
        <end position="302"/>
    </location>
</feature>
<reference evidence="20" key="3">
    <citation type="submission" date="2025-08" db="UniProtKB">
        <authorList>
            <consortium name="Ensembl"/>
        </authorList>
    </citation>
    <scope>IDENTIFICATION</scope>
</reference>
<evidence type="ECO:0000259" key="17">
    <source>
        <dbReference type="PROSITE" id="PS50010"/>
    </source>
</evidence>
<evidence type="ECO:0000256" key="13">
    <source>
        <dbReference type="SAM" id="MobiDB-lite"/>
    </source>
</evidence>
<evidence type="ECO:0000256" key="12">
    <source>
        <dbReference type="SAM" id="Coils"/>
    </source>
</evidence>
<comment type="subcellular location">
    <subcellularLocation>
        <location evidence="1">Cell projection</location>
    </subcellularLocation>
    <subcellularLocation>
        <location evidence="2">Cytoplasm</location>
    </subcellularLocation>
    <subcellularLocation>
        <location evidence="10">Synapse</location>
    </subcellularLocation>
</comment>
<feature type="region of interest" description="Disordered" evidence="13">
    <location>
        <begin position="964"/>
        <end position="999"/>
    </location>
</feature>
<evidence type="ECO:0000259" key="19">
    <source>
        <dbReference type="PROSITE" id="PS50222"/>
    </source>
</evidence>
<dbReference type="SMART" id="SM00239">
    <property type="entry name" value="C2"/>
    <property type="match status" value="1"/>
</dbReference>
<evidence type="ECO:0000259" key="16">
    <source>
        <dbReference type="PROSITE" id="PS50004"/>
    </source>
</evidence>
<dbReference type="PANTHER" id="PTHR46006:SF6">
    <property type="entry name" value="INTERSECTIN-2 ISOFORM X1"/>
    <property type="match status" value="1"/>
</dbReference>
<evidence type="ECO:0000256" key="8">
    <source>
        <dbReference type="ARBA" id="ARBA00023018"/>
    </source>
</evidence>
<dbReference type="GO" id="GO:0005737">
    <property type="term" value="C:cytoplasm"/>
    <property type="evidence" value="ECO:0007669"/>
    <property type="project" value="UniProtKB-SubCell"/>
</dbReference>
<keyword evidence="21" id="KW-1185">Reference proteome</keyword>
<dbReference type="Gene3D" id="1.10.238.10">
    <property type="entry name" value="EF-hand"/>
    <property type="match status" value="2"/>
</dbReference>
<keyword evidence="3 11" id="KW-0728">SH3 domain</keyword>
<dbReference type="Pfam" id="PF00168">
    <property type="entry name" value="C2"/>
    <property type="match status" value="1"/>
</dbReference>
<dbReference type="PROSITE" id="PS50010">
    <property type="entry name" value="DH_2"/>
    <property type="match status" value="1"/>
</dbReference>
<evidence type="ECO:0000256" key="9">
    <source>
        <dbReference type="ARBA" id="ARBA00023273"/>
    </source>
</evidence>
<feature type="domain" description="PH" evidence="15">
    <location>
        <begin position="1365"/>
        <end position="1473"/>
    </location>
</feature>
<organism evidence="20 21">
    <name type="scientific">Astatotilapia calliptera</name>
    <name type="common">Eastern happy</name>
    <name type="synonym">Chromis callipterus</name>
    <dbReference type="NCBI Taxonomy" id="8154"/>
    <lineage>
        <taxon>Eukaryota</taxon>
        <taxon>Metazoa</taxon>
        <taxon>Chordata</taxon>
        <taxon>Craniata</taxon>
        <taxon>Vertebrata</taxon>
        <taxon>Euteleostomi</taxon>
        <taxon>Actinopterygii</taxon>
        <taxon>Neopterygii</taxon>
        <taxon>Teleostei</taxon>
        <taxon>Neoteleostei</taxon>
        <taxon>Acanthomorphata</taxon>
        <taxon>Ovalentaria</taxon>
        <taxon>Cichlomorphae</taxon>
        <taxon>Cichliformes</taxon>
        <taxon>Cichlidae</taxon>
        <taxon>African cichlids</taxon>
        <taxon>Pseudocrenilabrinae</taxon>
        <taxon>Haplochromini</taxon>
        <taxon>Astatotilapia</taxon>
    </lineage>
</organism>
<dbReference type="GO" id="GO:0042995">
    <property type="term" value="C:cell projection"/>
    <property type="evidence" value="ECO:0007669"/>
    <property type="project" value="UniProtKB-SubCell"/>
</dbReference>
<dbReference type="CDD" id="cd11838">
    <property type="entry name" value="SH3_Intersectin_3"/>
    <property type="match status" value="1"/>
</dbReference>
<dbReference type="Proteomes" id="UP000265100">
    <property type="component" value="Chromosome 1"/>
</dbReference>
<dbReference type="InterPro" id="IPR000261">
    <property type="entry name" value="EH_dom"/>
</dbReference>
<dbReference type="Ensembl" id="ENSACLT00000059834.1">
    <property type="protein sequence ID" value="ENSACLP00000076385.1"/>
    <property type="gene ID" value="ENSACLG00000009646.2"/>
</dbReference>
<feature type="domain" description="SH3" evidence="14">
    <location>
        <begin position="696"/>
        <end position="757"/>
    </location>
</feature>
<dbReference type="SUPFAM" id="SSF47473">
    <property type="entry name" value="EF-hand"/>
    <property type="match status" value="2"/>
</dbReference>
<keyword evidence="6" id="KW-0479">Metal-binding</keyword>
<dbReference type="InterPro" id="IPR035892">
    <property type="entry name" value="C2_domain_sf"/>
</dbReference>
<dbReference type="Gene3D" id="1.20.900.10">
    <property type="entry name" value="Dbl homology (DH) domain"/>
    <property type="match status" value="1"/>
</dbReference>
<dbReference type="SUPFAM" id="SSF50044">
    <property type="entry name" value="SH3-domain"/>
    <property type="match status" value="5"/>
</dbReference>
<feature type="domain" description="SH3" evidence="14">
    <location>
        <begin position="844"/>
        <end position="902"/>
    </location>
</feature>
<dbReference type="PROSITE" id="PS50003">
    <property type="entry name" value="PH_DOMAIN"/>
    <property type="match status" value="1"/>
</dbReference>
<dbReference type="SUPFAM" id="SSF49562">
    <property type="entry name" value="C2 domain (Calcium/lipid-binding domain, CaLB)"/>
    <property type="match status" value="1"/>
</dbReference>
<dbReference type="PROSITE" id="PS00741">
    <property type="entry name" value="DH_1"/>
    <property type="match status" value="1"/>
</dbReference>
<dbReference type="Gene3D" id="2.30.29.30">
    <property type="entry name" value="Pleckstrin-homology domain (PH domain)/Phosphotyrosine-binding domain (PTB)"/>
    <property type="match status" value="1"/>
</dbReference>
<dbReference type="SMART" id="SM00233">
    <property type="entry name" value="PH"/>
    <property type="match status" value="1"/>
</dbReference>
<reference evidence="20" key="4">
    <citation type="submission" date="2025-09" db="UniProtKB">
        <authorList>
            <consortium name="Ensembl"/>
        </authorList>
    </citation>
    <scope>IDENTIFICATION</scope>
</reference>
<dbReference type="SMART" id="SM00027">
    <property type="entry name" value="EH"/>
    <property type="match status" value="2"/>
</dbReference>
<feature type="region of interest" description="Disordered" evidence="13">
    <location>
        <begin position="640"/>
        <end position="697"/>
    </location>
</feature>
<feature type="region of interest" description="Disordered" evidence="13">
    <location>
        <begin position="789"/>
        <end position="810"/>
    </location>
</feature>
<dbReference type="Pfam" id="PF00018">
    <property type="entry name" value="SH3_1"/>
    <property type="match status" value="1"/>
</dbReference>
<feature type="domain" description="SH3" evidence="14">
    <location>
        <begin position="983"/>
        <end position="1047"/>
    </location>
</feature>
<feature type="domain" description="EF-hand" evidence="19">
    <location>
        <begin position="52"/>
        <end position="87"/>
    </location>
</feature>
<feature type="compositionally biased region" description="Basic and acidic residues" evidence="13">
    <location>
        <begin position="640"/>
        <end position="694"/>
    </location>
</feature>
<feature type="domain" description="SH3" evidence="14">
    <location>
        <begin position="916"/>
        <end position="974"/>
    </location>
</feature>
<dbReference type="GO" id="GO:0005085">
    <property type="term" value="F:guanyl-nucleotide exchange factor activity"/>
    <property type="evidence" value="ECO:0007669"/>
    <property type="project" value="InterPro"/>
</dbReference>
<feature type="domain" description="EH" evidence="18">
    <location>
        <begin position="20"/>
        <end position="108"/>
    </location>
</feature>
<dbReference type="InterPro" id="IPR002048">
    <property type="entry name" value="EF_hand_dom"/>
</dbReference>
<proteinExistence type="predicted"/>
<evidence type="ECO:0000259" key="15">
    <source>
        <dbReference type="PROSITE" id="PS50003"/>
    </source>
</evidence>
<feature type="region of interest" description="Disordered" evidence="13">
    <location>
        <begin position="609"/>
        <end position="628"/>
    </location>
</feature>
<dbReference type="Pfam" id="PF00621">
    <property type="entry name" value="RhoGEF"/>
    <property type="match status" value="1"/>
</dbReference>
<dbReference type="GeneTree" id="ENSGT00940000155936"/>
<evidence type="ECO:0000259" key="14">
    <source>
        <dbReference type="PROSITE" id="PS50002"/>
    </source>
</evidence>
<dbReference type="SUPFAM" id="SSF50729">
    <property type="entry name" value="PH domain-like"/>
    <property type="match status" value="1"/>
</dbReference>
<dbReference type="GO" id="GO:0006897">
    <property type="term" value="P:endocytosis"/>
    <property type="evidence" value="ECO:0007669"/>
    <property type="project" value="UniProtKB-KW"/>
</dbReference>
<dbReference type="PROSITE" id="PS50222">
    <property type="entry name" value="EF_HAND_2"/>
    <property type="match status" value="1"/>
</dbReference>
<dbReference type="PROSITE" id="PS50004">
    <property type="entry name" value="C2"/>
    <property type="match status" value="1"/>
</dbReference>
<keyword evidence="12" id="KW-0175">Coiled coil</keyword>
<dbReference type="SMART" id="SM00326">
    <property type="entry name" value="SH3"/>
    <property type="match status" value="5"/>
</dbReference>
<dbReference type="CDD" id="cd00160">
    <property type="entry name" value="RhoGEF"/>
    <property type="match status" value="1"/>
</dbReference>
<dbReference type="Pfam" id="PF14604">
    <property type="entry name" value="SH3_9"/>
    <property type="match status" value="1"/>
</dbReference>
<evidence type="ECO:0000256" key="7">
    <source>
        <dbReference type="ARBA" id="ARBA00022837"/>
    </source>
</evidence>
<feature type="region of interest" description="Disordered" evidence="13">
    <location>
        <begin position="354"/>
        <end position="381"/>
    </location>
</feature>
<dbReference type="GO" id="GO:0005509">
    <property type="term" value="F:calcium ion binding"/>
    <property type="evidence" value="ECO:0007669"/>
    <property type="project" value="InterPro"/>
</dbReference>
<dbReference type="InterPro" id="IPR000219">
    <property type="entry name" value="DH_dom"/>
</dbReference>
<evidence type="ECO:0000256" key="1">
    <source>
        <dbReference type="ARBA" id="ARBA00004316"/>
    </source>
</evidence>
<evidence type="ECO:0000259" key="18">
    <source>
        <dbReference type="PROSITE" id="PS50031"/>
    </source>
</evidence>
<dbReference type="InterPro" id="IPR001452">
    <property type="entry name" value="SH3_domain"/>
</dbReference>
<evidence type="ECO:0000256" key="5">
    <source>
        <dbReference type="ARBA" id="ARBA00022583"/>
    </source>
</evidence>
<dbReference type="PROSITE" id="PS50031">
    <property type="entry name" value="EH"/>
    <property type="match status" value="2"/>
</dbReference>
<dbReference type="GO" id="GO:0035025">
    <property type="term" value="P:positive regulation of Rho protein signal transduction"/>
    <property type="evidence" value="ECO:0007669"/>
    <property type="project" value="TreeGrafter"/>
</dbReference>
<dbReference type="GO" id="GO:0035556">
    <property type="term" value="P:intracellular signal transduction"/>
    <property type="evidence" value="ECO:0007669"/>
    <property type="project" value="InterPro"/>
</dbReference>